<sequence>MNEINFFDPLEGNDTLPLYCICCLDYGSLPTILLHSLPVKVQRLIVNRLAHTNLPQFILTTHKGGHWSLVQLHYTSHNINDNNSNNNNNSQTIPSNSTPSLNESHMANCLDSLNELKDVDSESPVCTNCVSSIEFNLDPYTTAYFSDSYVKFMLTTKTSDKNWHCPFCKASYSLISSDRVNILERHLRLHAEIRCCVDCVTILPNNTYSLNCESACIHNCDELVSSQIKDDYQQYQYANSNSIDLPHKTMNLPAPDDCNDQPENNDVFPTFHRDNSQIQLRKCDVPLNSIAKTSCTYFSAGNWRRICTKCKVGFKTPAHYQQHLKNVHRGKKFLCQDCGVFFSTKGNLTTHFNQIHNQNASLPCPICEKYLSNRFNLDRHIRSVHSDYEISSNSSLKVNSVPVSNNNEDAHLTNSMTVENPNEPPRGYYLYLSDSDCQQSINTNSPTSYINSNENTQSVLPLISPTVDSKSVSLVADISLTPCGPSNPDAQLGVGGKLWKQNINFVQSPKSTISKSFHLC</sequence>
<feature type="domain" description="C2H2-type" evidence="9">
    <location>
        <begin position="305"/>
        <end position="333"/>
    </location>
</feature>
<evidence type="ECO:0000256" key="7">
    <source>
        <dbReference type="PROSITE-ProRule" id="PRU00042"/>
    </source>
</evidence>
<dbReference type="SUPFAM" id="SSF57667">
    <property type="entry name" value="beta-beta-alpha zinc fingers"/>
    <property type="match status" value="1"/>
</dbReference>
<proteinExistence type="predicted"/>
<dbReference type="WBParaSite" id="SMRG1_76490.1">
    <property type="protein sequence ID" value="SMRG1_76490.1"/>
    <property type="gene ID" value="SMRG1_76490"/>
</dbReference>
<feature type="compositionally biased region" description="Low complexity" evidence="8">
    <location>
        <begin position="80"/>
        <end position="100"/>
    </location>
</feature>
<protein>
    <recommendedName>
        <fullName evidence="9">C2H2-type domain-containing protein</fullName>
    </recommendedName>
</protein>
<dbReference type="GO" id="GO:0000981">
    <property type="term" value="F:DNA-binding transcription factor activity, RNA polymerase II-specific"/>
    <property type="evidence" value="ECO:0007669"/>
    <property type="project" value="TreeGrafter"/>
</dbReference>
<dbReference type="PANTHER" id="PTHR24394">
    <property type="entry name" value="ZINC FINGER PROTEIN"/>
    <property type="match status" value="1"/>
</dbReference>
<evidence type="ECO:0000313" key="10">
    <source>
        <dbReference type="Proteomes" id="UP000050790"/>
    </source>
</evidence>
<evidence type="ECO:0000256" key="5">
    <source>
        <dbReference type="ARBA" id="ARBA00022833"/>
    </source>
</evidence>
<name>A0AA85AED3_9TREM</name>
<feature type="domain" description="C2H2-type" evidence="9">
    <location>
        <begin position="333"/>
        <end position="361"/>
    </location>
</feature>
<feature type="region of interest" description="Disordered" evidence="8">
    <location>
        <begin position="80"/>
        <end position="101"/>
    </location>
</feature>
<accession>A0AA85AED3</accession>
<dbReference type="PROSITE" id="PS00028">
    <property type="entry name" value="ZINC_FINGER_C2H2_1"/>
    <property type="match status" value="3"/>
</dbReference>
<dbReference type="GO" id="GO:0008270">
    <property type="term" value="F:zinc ion binding"/>
    <property type="evidence" value="ECO:0007669"/>
    <property type="project" value="UniProtKB-KW"/>
</dbReference>
<evidence type="ECO:0000256" key="1">
    <source>
        <dbReference type="ARBA" id="ARBA00004123"/>
    </source>
</evidence>
<dbReference type="AlphaFoldDB" id="A0AA85AED3"/>
<comment type="subcellular location">
    <subcellularLocation>
        <location evidence="1">Nucleus</location>
    </subcellularLocation>
</comment>
<evidence type="ECO:0000256" key="4">
    <source>
        <dbReference type="ARBA" id="ARBA00022771"/>
    </source>
</evidence>
<keyword evidence="5" id="KW-0862">Zinc</keyword>
<dbReference type="SMART" id="SM00355">
    <property type="entry name" value="ZnF_C2H2"/>
    <property type="match status" value="4"/>
</dbReference>
<feature type="domain" description="C2H2-type" evidence="9">
    <location>
        <begin position="362"/>
        <end position="390"/>
    </location>
</feature>
<dbReference type="InterPro" id="IPR036236">
    <property type="entry name" value="Znf_C2H2_sf"/>
</dbReference>
<keyword evidence="4 7" id="KW-0863">Zinc-finger</keyword>
<dbReference type="PROSITE" id="PS50157">
    <property type="entry name" value="ZINC_FINGER_C2H2_2"/>
    <property type="match status" value="3"/>
</dbReference>
<keyword evidence="3" id="KW-0677">Repeat</keyword>
<evidence type="ECO:0000259" key="9">
    <source>
        <dbReference type="PROSITE" id="PS50157"/>
    </source>
</evidence>
<keyword evidence="6" id="KW-0539">Nucleus</keyword>
<evidence type="ECO:0000256" key="2">
    <source>
        <dbReference type="ARBA" id="ARBA00022723"/>
    </source>
</evidence>
<keyword evidence="2" id="KW-0479">Metal-binding</keyword>
<dbReference type="Pfam" id="PF00096">
    <property type="entry name" value="zf-C2H2"/>
    <property type="match status" value="2"/>
</dbReference>
<organism evidence="10 11">
    <name type="scientific">Schistosoma margrebowiei</name>
    <dbReference type="NCBI Taxonomy" id="48269"/>
    <lineage>
        <taxon>Eukaryota</taxon>
        <taxon>Metazoa</taxon>
        <taxon>Spiralia</taxon>
        <taxon>Lophotrochozoa</taxon>
        <taxon>Platyhelminthes</taxon>
        <taxon>Trematoda</taxon>
        <taxon>Digenea</taxon>
        <taxon>Strigeidida</taxon>
        <taxon>Schistosomatoidea</taxon>
        <taxon>Schistosomatidae</taxon>
        <taxon>Schistosoma</taxon>
    </lineage>
</organism>
<reference evidence="11" key="1">
    <citation type="submission" date="2023-11" db="UniProtKB">
        <authorList>
            <consortium name="WormBaseParasite"/>
        </authorList>
    </citation>
    <scope>IDENTIFICATION</scope>
</reference>
<dbReference type="InterPro" id="IPR013087">
    <property type="entry name" value="Znf_C2H2_type"/>
</dbReference>
<evidence type="ECO:0000256" key="3">
    <source>
        <dbReference type="ARBA" id="ARBA00022737"/>
    </source>
</evidence>
<dbReference type="Gene3D" id="3.30.160.60">
    <property type="entry name" value="Classic Zinc Finger"/>
    <property type="match status" value="1"/>
</dbReference>
<evidence type="ECO:0000256" key="6">
    <source>
        <dbReference type="ARBA" id="ARBA00023242"/>
    </source>
</evidence>
<dbReference type="Proteomes" id="UP000050790">
    <property type="component" value="Unassembled WGS sequence"/>
</dbReference>
<dbReference type="GO" id="GO:0005634">
    <property type="term" value="C:nucleus"/>
    <property type="evidence" value="ECO:0007669"/>
    <property type="project" value="UniProtKB-SubCell"/>
</dbReference>
<evidence type="ECO:0000256" key="8">
    <source>
        <dbReference type="SAM" id="MobiDB-lite"/>
    </source>
</evidence>
<evidence type="ECO:0000313" key="11">
    <source>
        <dbReference type="WBParaSite" id="SMRG1_76490.1"/>
    </source>
</evidence>
<dbReference type="PANTHER" id="PTHR24394:SF44">
    <property type="entry name" value="ZINC FINGER PROTEIN 271-LIKE"/>
    <property type="match status" value="1"/>
</dbReference>